<dbReference type="Pfam" id="PF13102">
    <property type="entry name" value="Phage_int_SAM_5"/>
    <property type="match status" value="1"/>
</dbReference>
<dbReference type="Gene3D" id="1.10.443.10">
    <property type="entry name" value="Intergrase catalytic core"/>
    <property type="match status" value="1"/>
</dbReference>
<dbReference type="InterPro" id="IPR050090">
    <property type="entry name" value="Tyrosine_recombinase_XerCD"/>
</dbReference>
<dbReference type="Pfam" id="PF00589">
    <property type="entry name" value="Phage_integrase"/>
    <property type="match status" value="1"/>
</dbReference>
<name>A0A7M2Y9E8_9FLAO</name>
<dbReference type="GO" id="GO:0006310">
    <property type="term" value="P:DNA recombination"/>
    <property type="evidence" value="ECO:0007669"/>
    <property type="project" value="UniProtKB-KW"/>
</dbReference>
<evidence type="ECO:0000313" key="8">
    <source>
        <dbReference type="EMBL" id="QOW10275.1"/>
    </source>
</evidence>
<proteinExistence type="inferred from homology"/>
<dbReference type="PANTHER" id="PTHR30349">
    <property type="entry name" value="PHAGE INTEGRASE-RELATED"/>
    <property type="match status" value="1"/>
</dbReference>
<dbReference type="InterPro" id="IPR010998">
    <property type="entry name" value="Integrase_recombinase_N"/>
</dbReference>
<feature type="domain" description="Tyr recombinase" evidence="6">
    <location>
        <begin position="208"/>
        <end position="401"/>
    </location>
</feature>
<dbReference type="KEGG" id="kfa:Q73A0000_07790"/>
<dbReference type="Pfam" id="PF17293">
    <property type="entry name" value="Arm-DNA-bind_5"/>
    <property type="match status" value="1"/>
</dbReference>
<dbReference type="SUPFAM" id="SSF56349">
    <property type="entry name" value="DNA breaking-rejoining enzymes"/>
    <property type="match status" value="1"/>
</dbReference>
<dbReference type="Proteomes" id="UP000594195">
    <property type="component" value="Chromosome"/>
</dbReference>
<keyword evidence="4" id="KW-0233">DNA recombination</keyword>
<accession>A0A7M2Y9E8</accession>
<keyword evidence="9" id="KW-1185">Reference proteome</keyword>
<dbReference type="InterPro" id="IPR025269">
    <property type="entry name" value="SAM-like_dom"/>
</dbReference>
<sequence length="405" mass="47173">MASLKFVLRLQKEDNTGHYPIYIRVIKDRKTKFITTGVKLKVTEWDEENQRVKKNHQNSARINALLLKKLSDASGMIADSERKTNNISARRLKEAIKGKPTVNFFEYADTRLNKLALTHSISTCRNYKMDIKKFENYVNTRDLDFEDITALLLSDYINYLRKVRGNSTNTIIGSLKALSHMFTSANNEDLIPDTLFPFKKIRLKKERGTRTFLDNDQLEKLKNYKIEWAGKCGIFRDMFIFAVYAGGLRFSDVVSLKWSEYDLKEHRITKTIKKTNRQHQFKVASKASEIIAKYKKQNSNPEQFIFPVLEDVAFFEKSKENKSKEIARANSLCGFHLRRLGKELKFPFSLTFHLSRHTFATNALRNGMRIEYVSKLMDHGDISTTQIYAKIISHELDDAVDKYIY</sequence>
<dbReference type="RefSeq" id="WP_193813504.1">
    <property type="nucleotide sequence ID" value="NZ_CP040442.1"/>
</dbReference>
<dbReference type="AlphaFoldDB" id="A0A7M2Y9E8"/>
<dbReference type="GO" id="GO:0003677">
    <property type="term" value="F:DNA binding"/>
    <property type="evidence" value="ECO:0007669"/>
    <property type="project" value="UniProtKB-UniRule"/>
</dbReference>
<keyword evidence="3 5" id="KW-0238">DNA-binding</keyword>
<evidence type="ECO:0000256" key="5">
    <source>
        <dbReference type="PROSITE-ProRule" id="PRU01248"/>
    </source>
</evidence>
<gene>
    <name evidence="8" type="ORF">Q73A0000_07790</name>
</gene>
<dbReference type="InterPro" id="IPR002104">
    <property type="entry name" value="Integrase_catalytic"/>
</dbReference>
<evidence type="ECO:0000256" key="1">
    <source>
        <dbReference type="ARBA" id="ARBA00008857"/>
    </source>
</evidence>
<dbReference type="InterPro" id="IPR013762">
    <property type="entry name" value="Integrase-like_cat_sf"/>
</dbReference>
<feature type="domain" description="Core-binding (CB)" evidence="7">
    <location>
        <begin position="102"/>
        <end position="186"/>
    </location>
</feature>
<evidence type="ECO:0000256" key="2">
    <source>
        <dbReference type="ARBA" id="ARBA00022908"/>
    </source>
</evidence>
<dbReference type="EMBL" id="CP040442">
    <property type="protein sequence ID" value="QOW10275.1"/>
    <property type="molecule type" value="Genomic_DNA"/>
</dbReference>
<reference evidence="8 9" key="1">
    <citation type="submission" date="2019-05" db="EMBL/GenBank/DDBJ databases">
        <title>Chryseobacterium sp. isolated from King George Island, maritime Antarctica.</title>
        <authorList>
            <person name="Peng X."/>
        </authorList>
    </citation>
    <scope>NUCLEOTIDE SEQUENCE [LARGE SCALE GENOMIC DNA]</scope>
    <source>
        <strain evidence="8 9">7-3A</strain>
    </source>
</reference>
<dbReference type="CDD" id="cd01185">
    <property type="entry name" value="INTN1_C_like"/>
    <property type="match status" value="1"/>
</dbReference>
<dbReference type="InterPro" id="IPR044068">
    <property type="entry name" value="CB"/>
</dbReference>
<dbReference type="Gene3D" id="1.10.150.130">
    <property type="match status" value="1"/>
</dbReference>
<keyword evidence="2" id="KW-0229">DNA integration</keyword>
<evidence type="ECO:0000256" key="4">
    <source>
        <dbReference type="ARBA" id="ARBA00023172"/>
    </source>
</evidence>
<evidence type="ECO:0000259" key="6">
    <source>
        <dbReference type="PROSITE" id="PS51898"/>
    </source>
</evidence>
<organism evidence="8 9">
    <name type="scientific">Kaistella flava</name>
    <name type="common">ex Peng et al. 2021</name>
    <dbReference type="NCBI Taxonomy" id="2038776"/>
    <lineage>
        <taxon>Bacteria</taxon>
        <taxon>Pseudomonadati</taxon>
        <taxon>Bacteroidota</taxon>
        <taxon>Flavobacteriia</taxon>
        <taxon>Flavobacteriales</taxon>
        <taxon>Weeksellaceae</taxon>
        <taxon>Chryseobacterium group</taxon>
        <taxon>Kaistella</taxon>
    </lineage>
</organism>
<protein>
    <submittedName>
        <fullName evidence="8">Site-specific integrase</fullName>
    </submittedName>
</protein>
<evidence type="ECO:0000256" key="3">
    <source>
        <dbReference type="ARBA" id="ARBA00023125"/>
    </source>
</evidence>
<dbReference type="InterPro" id="IPR011010">
    <property type="entry name" value="DNA_brk_join_enz"/>
</dbReference>
<dbReference type="GO" id="GO:0015074">
    <property type="term" value="P:DNA integration"/>
    <property type="evidence" value="ECO:0007669"/>
    <property type="project" value="UniProtKB-KW"/>
</dbReference>
<dbReference type="PROSITE" id="PS51900">
    <property type="entry name" value="CB"/>
    <property type="match status" value="1"/>
</dbReference>
<evidence type="ECO:0000313" key="9">
    <source>
        <dbReference type="Proteomes" id="UP000594195"/>
    </source>
</evidence>
<dbReference type="PROSITE" id="PS51898">
    <property type="entry name" value="TYR_RECOMBINASE"/>
    <property type="match status" value="1"/>
</dbReference>
<dbReference type="InterPro" id="IPR035386">
    <property type="entry name" value="Arm-DNA-bind_5"/>
</dbReference>
<comment type="similarity">
    <text evidence="1">Belongs to the 'phage' integrase family.</text>
</comment>
<dbReference type="PANTHER" id="PTHR30349:SF64">
    <property type="entry name" value="PROPHAGE INTEGRASE INTD-RELATED"/>
    <property type="match status" value="1"/>
</dbReference>
<evidence type="ECO:0000259" key="7">
    <source>
        <dbReference type="PROSITE" id="PS51900"/>
    </source>
</evidence>